<feature type="region of interest" description="Disordered" evidence="1">
    <location>
        <begin position="1"/>
        <end position="52"/>
    </location>
</feature>
<reference evidence="2" key="1">
    <citation type="submission" date="2019-10" db="EMBL/GenBank/DDBJ databases">
        <authorList>
            <person name="Zhang R."/>
            <person name="Pan Y."/>
            <person name="Wang J."/>
            <person name="Ma R."/>
            <person name="Yu S."/>
        </authorList>
    </citation>
    <scope>NUCLEOTIDE SEQUENCE</scope>
    <source>
        <strain evidence="2">LA-IB0</strain>
        <tissue evidence="2">Leaf</tissue>
    </source>
</reference>
<dbReference type="Proteomes" id="UP000826271">
    <property type="component" value="Unassembled WGS sequence"/>
</dbReference>
<sequence>MLTPPLHPSVSIPFRWEEAPGKPRATTEKAAPPFATTATPPPSKNTADPSRKITIMSSPAVVLDGPYMGRSLSLACTFSFRKGPVPGRVEGLRPGKKSSARMSEDEKKLGRGSSDFSPSLGDFLRSEKKNVKITRVRRRGFNLSSMNSNLLTFVQALSRRFHGFVDEKI</sequence>
<comment type="caution">
    <text evidence="2">The sequence shown here is derived from an EMBL/GenBank/DDBJ whole genome shotgun (WGS) entry which is preliminary data.</text>
</comment>
<feature type="compositionally biased region" description="Low complexity" evidence="1">
    <location>
        <begin position="28"/>
        <end position="38"/>
    </location>
</feature>
<feature type="compositionally biased region" description="Basic and acidic residues" evidence="1">
    <location>
        <begin position="15"/>
        <end position="27"/>
    </location>
</feature>
<keyword evidence="3" id="KW-1185">Reference proteome</keyword>
<evidence type="ECO:0000256" key="1">
    <source>
        <dbReference type="SAM" id="MobiDB-lite"/>
    </source>
</evidence>
<evidence type="ECO:0000313" key="2">
    <source>
        <dbReference type="EMBL" id="KAG8381129.1"/>
    </source>
</evidence>
<organism evidence="2 3">
    <name type="scientific">Buddleja alternifolia</name>
    <dbReference type="NCBI Taxonomy" id="168488"/>
    <lineage>
        <taxon>Eukaryota</taxon>
        <taxon>Viridiplantae</taxon>
        <taxon>Streptophyta</taxon>
        <taxon>Embryophyta</taxon>
        <taxon>Tracheophyta</taxon>
        <taxon>Spermatophyta</taxon>
        <taxon>Magnoliopsida</taxon>
        <taxon>eudicotyledons</taxon>
        <taxon>Gunneridae</taxon>
        <taxon>Pentapetalae</taxon>
        <taxon>asterids</taxon>
        <taxon>lamiids</taxon>
        <taxon>Lamiales</taxon>
        <taxon>Scrophulariaceae</taxon>
        <taxon>Buddlejeae</taxon>
        <taxon>Buddleja</taxon>
    </lineage>
</organism>
<evidence type="ECO:0000313" key="3">
    <source>
        <dbReference type="Proteomes" id="UP000826271"/>
    </source>
</evidence>
<dbReference type="AlphaFoldDB" id="A0AAV6XF67"/>
<gene>
    <name evidence="2" type="ORF">BUALT_Bualt06G0090300</name>
</gene>
<dbReference type="PANTHER" id="PTHR34371">
    <property type="entry name" value="OS01G0551000 PROTEIN"/>
    <property type="match status" value="1"/>
</dbReference>
<feature type="region of interest" description="Disordered" evidence="1">
    <location>
        <begin position="85"/>
        <end position="114"/>
    </location>
</feature>
<dbReference type="EMBL" id="WHWC01000006">
    <property type="protein sequence ID" value="KAG8381129.1"/>
    <property type="molecule type" value="Genomic_DNA"/>
</dbReference>
<name>A0AAV6XF67_9LAMI</name>
<accession>A0AAV6XF67</accession>
<dbReference type="PANTHER" id="PTHR34371:SF6">
    <property type="entry name" value="MEMBRANE-ASSOCIATED KINASE REGULATOR 6"/>
    <property type="match status" value="1"/>
</dbReference>
<proteinExistence type="predicted"/>
<protein>
    <submittedName>
        <fullName evidence="2">Uncharacterized protein</fullName>
    </submittedName>
</protein>